<comment type="caution">
    <text evidence="1">The sequence shown here is derived from an EMBL/GenBank/DDBJ whole genome shotgun (WGS) entry which is preliminary data.</text>
</comment>
<evidence type="ECO:0000313" key="2">
    <source>
        <dbReference type="Proteomes" id="UP000664940"/>
    </source>
</evidence>
<sequence>MVPRAQIMDFYFFSETQYPRLGQREKERLHICVYSVHLCINFTSLCVIRLSMSSGRMQRNSQRQKILKSHYATPEGVSLPWVIINPPRDTKNCYRTDARRVYDILLPKGTPLGSLCPPPDERCFSMPEICEK</sequence>
<evidence type="ECO:0000313" key="1">
    <source>
        <dbReference type="EMBL" id="KAF6084335.1"/>
    </source>
</evidence>
<dbReference type="AlphaFoldDB" id="A0A833Z3R5"/>
<protein>
    <submittedName>
        <fullName evidence="1">Uncharacterized protein</fullName>
    </submittedName>
</protein>
<proteinExistence type="predicted"/>
<gene>
    <name evidence="1" type="ORF">HJG60_008606</name>
</gene>
<name>A0A833Z3R5_9CHIR</name>
<reference evidence="1 2" key="1">
    <citation type="journal article" date="2020" name="Nature">
        <title>Six reference-quality genomes reveal evolution of bat adaptations.</title>
        <authorList>
            <person name="Jebb D."/>
            <person name="Huang Z."/>
            <person name="Pippel M."/>
            <person name="Hughes G.M."/>
            <person name="Lavrichenko K."/>
            <person name="Devanna P."/>
            <person name="Winkler S."/>
            <person name="Jermiin L.S."/>
            <person name="Skirmuntt E.C."/>
            <person name="Katzourakis A."/>
            <person name="Burkitt-Gray L."/>
            <person name="Ray D.A."/>
            <person name="Sullivan K.A.M."/>
            <person name="Roscito J.G."/>
            <person name="Kirilenko B.M."/>
            <person name="Davalos L.M."/>
            <person name="Corthals A.P."/>
            <person name="Power M.L."/>
            <person name="Jones G."/>
            <person name="Ransome R.D."/>
            <person name="Dechmann D.K.N."/>
            <person name="Locatelli A.G."/>
            <person name="Puechmaille S.J."/>
            <person name="Fedrigo O."/>
            <person name="Jarvis E.D."/>
            <person name="Hiller M."/>
            <person name="Vernes S.C."/>
            <person name="Myers E.W."/>
            <person name="Teeling E.C."/>
        </authorList>
    </citation>
    <scope>NUCLEOTIDE SEQUENCE [LARGE SCALE GENOMIC DNA]</scope>
    <source>
        <strain evidence="1">Bat1K_MPI-CBG_1</strain>
    </source>
</reference>
<dbReference type="Proteomes" id="UP000664940">
    <property type="component" value="Unassembled WGS sequence"/>
</dbReference>
<accession>A0A833Z3R5</accession>
<dbReference type="EMBL" id="JABVXQ010000012">
    <property type="protein sequence ID" value="KAF6084335.1"/>
    <property type="molecule type" value="Genomic_DNA"/>
</dbReference>
<organism evidence="1 2">
    <name type="scientific">Phyllostomus discolor</name>
    <name type="common">pale spear-nosed bat</name>
    <dbReference type="NCBI Taxonomy" id="89673"/>
    <lineage>
        <taxon>Eukaryota</taxon>
        <taxon>Metazoa</taxon>
        <taxon>Chordata</taxon>
        <taxon>Craniata</taxon>
        <taxon>Vertebrata</taxon>
        <taxon>Euteleostomi</taxon>
        <taxon>Mammalia</taxon>
        <taxon>Eutheria</taxon>
        <taxon>Laurasiatheria</taxon>
        <taxon>Chiroptera</taxon>
        <taxon>Yangochiroptera</taxon>
        <taxon>Phyllostomidae</taxon>
        <taxon>Phyllostominae</taxon>
        <taxon>Phyllostomus</taxon>
    </lineage>
</organism>